<keyword evidence="7" id="KW-1185">Reference proteome</keyword>
<dbReference type="PANTHER" id="PTHR35936:SF17">
    <property type="entry name" value="ARGININE-BINDING EXTRACELLULAR PROTEIN ARTP"/>
    <property type="match status" value="1"/>
</dbReference>
<dbReference type="InterPro" id="IPR018313">
    <property type="entry name" value="SBP_3_CS"/>
</dbReference>
<dbReference type="Proteomes" id="UP001519921">
    <property type="component" value="Unassembled WGS sequence"/>
</dbReference>
<name>A0ABS7AKR7_9CLOT</name>
<comment type="similarity">
    <text evidence="2 4">Belongs to the bacterial solute-binding protein 3 family.</text>
</comment>
<comment type="subcellular location">
    <subcellularLocation>
        <location evidence="1">Cell envelope</location>
    </subcellularLocation>
</comment>
<evidence type="ECO:0000256" key="2">
    <source>
        <dbReference type="ARBA" id="ARBA00010333"/>
    </source>
</evidence>
<dbReference type="SUPFAM" id="SSF53850">
    <property type="entry name" value="Periplasmic binding protein-like II"/>
    <property type="match status" value="1"/>
</dbReference>
<dbReference type="Gene3D" id="3.40.190.10">
    <property type="entry name" value="Periplasmic binding protein-like II"/>
    <property type="match status" value="2"/>
</dbReference>
<keyword evidence="3" id="KW-0732">Signal</keyword>
<evidence type="ECO:0000313" key="6">
    <source>
        <dbReference type="EMBL" id="MBW6408688.1"/>
    </source>
</evidence>
<comment type="caution">
    <text evidence="6">The sequence shown here is derived from an EMBL/GenBank/DDBJ whole genome shotgun (WGS) entry which is preliminary data.</text>
</comment>
<organism evidence="6 7">
    <name type="scientific">Clostridium weizhouense</name>
    <dbReference type="NCBI Taxonomy" id="2859781"/>
    <lineage>
        <taxon>Bacteria</taxon>
        <taxon>Bacillati</taxon>
        <taxon>Bacillota</taxon>
        <taxon>Clostridia</taxon>
        <taxon>Eubacteriales</taxon>
        <taxon>Clostridiaceae</taxon>
        <taxon>Clostridium</taxon>
    </lineage>
</organism>
<reference evidence="6 7" key="1">
    <citation type="submission" date="2021-07" db="EMBL/GenBank/DDBJ databases">
        <title>Clostridium weizhouense sp. nov., an anaerobic bacterium isolated from activated sludge of Petroleum wastewater.</title>
        <authorList>
            <person name="Li Q."/>
        </authorList>
    </citation>
    <scope>NUCLEOTIDE SEQUENCE [LARGE SCALE GENOMIC DNA]</scope>
    <source>
        <strain evidence="6 7">YB-6</strain>
    </source>
</reference>
<feature type="domain" description="Solute-binding protein family 3/N-terminal" evidence="5">
    <location>
        <begin position="52"/>
        <end position="278"/>
    </location>
</feature>
<protein>
    <submittedName>
        <fullName evidence="6">ABC transporter substrate-binding protein</fullName>
    </submittedName>
</protein>
<gene>
    <name evidence="6" type="ORF">KYD98_01115</name>
</gene>
<dbReference type="SMART" id="SM00062">
    <property type="entry name" value="PBPb"/>
    <property type="match status" value="1"/>
</dbReference>
<proteinExistence type="inferred from homology"/>
<dbReference type="PANTHER" id="PTHR35936">
    <property type="entry name" value="MEMBRANE-BOUND LYTIC MUREIN TRANSGLYCOSYLASE F"/>
    <property type="match status" value="1"/>
</dbReference>
<evidence type="ECO:0000259" key="5">
    <source>
        <dbReference type="SMART" id="SM00062"/>
    </source>
</evidence>
<sequence>MKRNYKKIIILFLLLINCIGFSKVCSAKITNTLTPNTTENNNKIEQIKDKKVFTVLTSNLAPFSFIDPKTDEPTGIDIDIMNEIAKELGFNKVDMKIVPFSDLFEKLNSDDSTYVAASGIIITDKRKELVDFTYPLYKQSEAIIVPKVSRINFVEDLKDAVVGAQKGSVYLDLAEKWKKEGKVKDVIVFDDIPELLTAISFKKIDAGIMDSIIGQYLLFKGNLYLKILEPYTPEYPGIVGIAVRKNDVNLLNSMNKKIDEMKKDRTIQKILAKYGLGQEYLVNDSN</sequence>
<accession>A0ABS7AKR7</accession>
<evidence type="ECO:0000313" key="7">
    <source>
        <dbReference type="Proteomes" id="UP001519921"/>
    </source>
</evidence>
<dbReference type="PROSITE" id="PS01039">
    <property type="entry name" value="SBP_BACTERIAL_3"/>
    <property type="match status" value="1"/>
</dbReference>
<evidence type="ECO:0000256" key="4">
    <source>
        <dbReference type="RuleBase" id="RU003744"/>
    </source>
</evidence>
<dbReference type="CDD" id="cd13530">
    <property type="entry name" value="PBP2_peptides_like"/>
    <property type="match status" value="1"/>
</dbReference>
<evidence type="ECO:0000256" key="3">
    <source>
        <dbReference type="ARBA" id="ARBA00022729"/>
    </source>
</evidence>
<dbReference type="EMBL" id="JAHXPT010000001">
    <property type="protein sequence ID" value="MBW6408688.1"/>
    <property type="molecule type" value="Genomic_DNA"/>
</dbReference>
<dbReference type="InterPro" id="IPR001638">
    <property type="entry name" value="Solute-binding_3/MltF_N"/>
</dbReference>
<dbReference type="RefSeq" id="WP_219777748.1">
    <property type="nucleotide sequence ID" value="NZ_JAHXPT010000001.1"/>
</dbReference>
<dbReference type="Pfam" id="PF00497">
    <property type="entry name" value="SBP_bac_3"/>
    <property type="match status" value="1"/>
</dbReference>
<evidence type="ECO:0000256" key="1">
    <source>
        <dbReference type="ARBA" id="ARBA00004196"/>
    </source>
</evidence>